<keyword evidence="2" id="KW-1185">Reference proteome</keyword>
<dbReference type="AlphaFoldDB" id="A0A8S4QWC8"/>
<comment type="caution">
    <text evidence="1">The sequence shown here is derived from an EMBL/GenBank/DDBJ whole genome shotgun (WGS) entry which is preliminary data.</text>
</comment>
<accession>A0A8S4QWC8</accession>
<sequence length="45" mass="4968">MGHKQYLAVGQSARNRLFGLAPRLPGDKKPLPLNMLISQQGKISH</sequence>
<dbReference type="OrthoDB" id="8190279at2759"/>
<dbReference type="EMBL" id="CAKXAJ010018617">
    <property type="protein sequence ID" value="CAH2217824.1"/>
    <property type="molecule type" value="Genomic_DNA"/>
</dbReference>
<feature type="non-terminal residue" evidence="1">
    <location>
        <position position="45"/>
    </location>
</feature>
<organism evidence="1 2">
    <name type="scientific">Pararge aegeria aegeria</name>
    <dbReference type="NCBI Taxonomy" id="348720"/>
    <lineage>
        <taxon>Eukaryota</taxon>
        <taxon>Metazoa</taxon>
        <taxon>Ecdysozoa</taxon>
        <taxon>Arthropoda</taxon>
        <taxon>Hexapoda</taxon>
        <taxon>Insecta</taxon>
        <taxon>Pterygota</taxon>
        <taxon>Neoptera</taxon>
        <taxon>Endopterygota</taxon>
        <taxon>Lepidoptera</taxon>
        <taxon>Glossata</taxon>
        <taxon>Ditrysia</taxon>
        <taxon>Papilionoidea</taxon>
        <taxon>Nymphalidae</taxon>
        <taxon>Satyrinae</taxon>
        <taxon>Satyrini</taxon>
        <taxon>Parargina</taxon>
        <taxon>Pararge</taxon>
    </lineage>
</organism>
<name>A0A8S4QWC8_9NEOP</name>
<proteinExistence type="predicted"/>
<protein>
    <submittedName>
        <fullName evidence="1">Jg24112 protein</fullName>
    </submittedName>
</protein>
<evidence type="ECO:0000313" key="1">
    <source>
        <dbReference type="EMBL" id="CAH2217824.1"/>
    </source>
</evidence>
<reference evidence="1" key="1">
    <citation type="submission" date="2022-03" db="EMBL/GenBank/DDBJ databases">
        <authorList>
            <person name="Lindestad O."/>
        </authorList>
    </citation>
    <scope>NUCLEOTIDE SEQUENCE</scope>
</reference>
<evidence type="ECO:0000313" key="2">
    <source>
        <dbReference type="Proteomes" id="UP000838756"/>
    </source>
</evidence>
<gene>
    <name evidence="1" type="primary">jg24112</name>
    <name evidence="1" type="ORF">PAEG_LOCUS5705</name>
</gene>
<dbReference type="Proteomes" id="UP000838756">
    <property type="component" value="Unassembled WGS sequence"/>
</dbReference>